<feature type="region of interest" description="Disordered" evidence="1">
    <location>
        <begin position="1"/>
        <end position="20"/>
    </location>
</feature>
<dbReference type="PANTHER" id="PTHR34075">
    <property type="entry name" value="BLR3430 PROTEIN"/>
    <property type="match status" value="1"/>
</dbReference>
<dbReference type="KEGG" id="pla:Plav_1027"/>
<protein>
    <recommendedName>
        <fullName evidence="2">ChsH2 C-terminal OB-fold domain-containing protein</fullName>
    </recommendedName>
</protein>
<name>A7HRW6_PARL1</name>
<sequence length="175" mass="19532">MSNYSVPEGPPAASTEQAQDLAPNTNYYLPAGLPIPMVEPAALYAPYWQGTRDETLKVQCNPATGVYQWPPQWITHDTQSFELEWVEVEPKGVIYSWTRVWHPIHPALKDAGPYIIVIVELPHAGGIRMLGNLLGDPHQTVEIGVEVEAVFEHHNDVAAPFTLVQWRVVSLDELS</sequence>
<gene>
    <name evidence="3" type="ordered locus">Plav_1027</name>
</gene>
<organism evidence="3 4">
    <name type="scientific">Parvibaculum lavamentivorans (strain DS-1 / DSM 13023 / NCIMB 13966)</name>
    <dbReference type="NCBI Taxonomy" id="402881"/>
    <lineage>
        <taxon>Bacteria</taxon>
        <taxon>Pseudomonadati</taxon>
        <taxon>Pseudomonadota</taxon>
        <taxon>Alphaproteobacteria</taxon>
        <taxon>Hyphomicrobiales</taxon>
        <taxon>Parvibaculaceae</taxon>
        <taxon>Parvibaculum</taxon>
    </lineage>
</organism>
<dbReference type="SUPFAM" id="SSF50249">
    <property type="entry name" value="Nucleic acid-binding proteins"/>
    <property type="match status" value="1"/>
</dbReference>
<dbReference type="InterPro" id="IPR052513">
    <property type="entry name" value="Thioester_dehydratase-like"/>
</dbReference>
<evidence type="ECO:0000313" key="3">
    <source>
        <dbReference type="EMBL" id="ABS62649.1"/>
    </source>
</evidence>
<proteinExistence type="predicted"/>
<dbReference type="HOGENOM" id="CLU_119412_0_1_5"/>
<evidence type="ECO:0000259" key="2">
    <source>
        <dbReference type="Pfam" id="PF01796"/>
    </source>
</evidence>
<dbReference type="Proteomes" id="UP000006377">
    <property type="component" value="Chromosome"/>
</dbReference>
<feature type="domain" description="ChsH2 C-terminal OB-fold" evidence="2">
    <location>
        <begin position="85"/>
        <end position="152"/>
    </location>
</feature>
<dbReference type="InterPro" id="IPR012340">
    <property type="entry name" value="NA-bd_OB-fold"/>
</dbReference>
<evidence type="ECO:0000256" key="1">
    <source>
        <dbReference type="SAM" id="MobiDB-lite"/>
    </source>
</evidence>
<evidence type="ECO:0000313" key="4">
    <source>
        <dbReference type="Proteomes" id="UP000006377"/>
    </source>
</evidence>
<dbReference type="eggNOG" id="COG1545">
    <property type="taxonomic scope" value="Bacteria"/>
</dbReference>
<keyword evidence="4" id="KW-1185">Reference proteome</keyword>
<dbReference type="EMBL" id="CP000774">
    <property type="protein sequence ID" value="ABS62649.1"/>
    <property type="molecule type" value="Genomic_DNA"/>
</dbReference>
<dbReference type="AlphaFoldDB" id="A7HRW6"/>
<reference evidence="3 4" key="1">
    <citation type="journal article" date="2011" name="Stand. Genomic Sci.">
        <title>Complete genome sequence of Parvibaculum lavamentivorans type strain (DS-1(T)).</title>
        <authorList>
            <person name="Schleheck D."/>
            <person name="Weiss M."/>
            <person name="Pitluck S."/>
            <person name="Bruce D."/>
            <person name="Land M.L."/>
            <person name="Han S."/>
            <person name="Saunders E."/>
            <person name="Tapia R."/>
            <person name="Detter C."/>
            <person name="Brettin T."/>
            <person name="Han J."/>
            <person name="Woyke T."/>
            <person name="Goodwin L."/>
            <person name="Pennacchio L."/>
            <person name="Nolan M."/>
            <person name="Cook A.M."/>
            <person name="Kjelleberg S."/>
            <person name="Thomas T."/>
        </authorList>
    </citation>
    <scope>NUCLEOTIDE SEQUENCE [LARGE SCALE GENOMIC DNA]</scope>
    <source>
        <strain evidence="4">DS-1 / DSM 13023 / NCIMB 13966</strain>
    </source>
</reference>
<dbReference type="Pfam" id="PF01796">
    <property type="entry name" value="OB_ChsH2_C"/>
    <property type="match status" value="1"/>
</dbReference>
<dbReference type="InterPro" id="IPR002878">
    <property type="entry name" value="ChsH2_C"/>
</dbReference>
<dbReference type="RefSeq" id="WP_012109905.1">
    <property type="nucleotide sequence ID" value="NC_009719.1"/>
</dbReference>
<accession>A7HRW6</accession>
<dbReference type="STRING" id="402881.Plav_1027"/>
<dbReference type="PANTHER" id="PTHR34075:SF5">
    <property type="entry name" value="BLR3430 PROTEIN"/>
    <property type="match status" value="1"/>
</dbReference>